<dbReference type="RefSeq" id="WP_056995644.1">
    <property type="nucleotide sequence ID" value="NZ_AZGC01000039.1"/>
</dbReference>
<dbReference type="PATRIC" id="fig|1423742.4.peg.1436"/>
<keyword evidence="1" id="KW-0238">DNA-binding</keyword>
<dbReference type="Proteomes" id="UP000051084">
    <property type="component" value="Unassembled WGS sequence"/>
</dbReference>
<gene>
    <name evidence="3" type="ORF">FC21_GL001384</name>
</gene>
<name>A0A0R1UKZ8_9LACO</name>
<proteinExistence type="predicted"/>
<evidence type="ECO:0000313" key="3">
    <source>
        <dbReference type="EMBL" id="KRL93913.1"/>
    </source>
</evidence>
<feature type="domain" description="HTH cro/C1-type" evidence="2">
    <location>
        <begin position="6"/>
        <end position="60"/>
    </location>
</feature>
<keyword evidence="4" id="KW-1185">Reference proteome</keyword>
<dbReference type="OrthoDB" id="9805856at2"/>
<dbReference type="EMBL" id="AZGC01000039">
    <property type="protein sequence ID" value="KRL93913.1"/>
    <property type="molecule type" value="Genomic_DNA"/>
</dbReference>
<reference evidence="3 4" key="1">
    <citation type="journal article" date="2015" name="Genome Announc.">
        <title>Expanding the biotechnology potential of lactobacilli through comparative genomics of 213 strains and associated genera.</title>
        <authorList>
            <person name="Sun Z."/>
            <person name="Harris H.M."/>
            <person name="McCann A."/>
            <person name="Guo C."/>
            <person name="Argimon S."/>
            <person name="Zhang W."/>
            <person name="Yang X."/>
            <person name="Jeffery I.B."/>
            <person name="Cooney J.C."/>
            <person name="Kagawa T.F."/>
            <person name="Liu W."/>
            <person name="Song Y."/>
            <person name="Salvetti E."/>
            <person name="Wrobel A."/>
            <person name="Rasinkangas P."/>
            <person name="Parkhill J."/>
            <person name="Rea M.C."/>
            <person name="O'Sullivan O."/>
            <person name="Ritari J."/>
            <person name="Douillard F.P."/>
            <person name="Paul Ross R."/>
            <person name="Yang R."/>
            <person name="Briner A.E."/>
            <person name="Felis G.E."/>
            <person name="de Vos W.M."/>
            <person name="Barrangou R."/>
            <person name="Klaenhammer T.R."/>
            <person name="Caufield P.W."/>
            <person name="Cui Y."/>
            <person name="Zhang H."/>
            <person name="O'Toole P.W."/>
        </authorList>
    </citation>
    <scope>NUCLEOTIDE SEQUENCE [LARGE SCALE GENOMIC DNA]</scope>
    <source>
        <strain evidence="3 4">DSM 18793</strain>
    </source>
</reference>
<dbReference type="GO" id="GO:0003677">
    <property type="term" value="F:DNA binding"/>
    <property type="evidence" value="ECO:0007669"/>
    <property type="project" value="UniProtKB-KW"/>
</dbReference>
<dbReference type="PROSITE" id="PS50943">
    <property type="entry name" value="HTH_CROC1"/>
    <property type="match status" value="1"/>
</dbReference>
<organism evidence="3 4">
    <name type="scientific">Limosilactobacillus equigenerosi DSM 18793 = JCM 14505</name>
    <dbReference type="NCBI Taxonomy" id="1423742"/>
    <lineage>
        <taxon>Bacteria</taxon>
        <taxon>Bacillati</taxon>
        <taxon>Bacillota</taxon>
        <taxon>Bacilli</taxon>
        <taxon>Lactobacillales</taxon>
        <taxon>Lactobacillaceae</taxon>
        <taxon>Limosilactobacillus</taxon>
    </lineage>
</organism>
<evidence type="ECO:0000313" key="4">
    <source>
        <dbReference type="Proteomes" id="UP000051084"/>
    </source>
</evidence>
<protein>
    <recommendedName>
        <fullName evidence="2">HTH cro/C1-type domain-containing protein</fullName>
    </recommendedName>
</protein>
<dbReference type="Gene3D" id="1.10.260.40">
    <property type="entry name" value="lambda repressor-like DNA-binding domains"/>
    <property type="match status" value="1"/>
</dbReference>
<sequence>MPEPNLRMLRYSKGLSQKELAKAIGVSQTTVTLWEQGKSKPSLGSAVKLANFYAVDLTVISNAINYHFS</sequence>
<evidence type="ECO:0000256" key="1">
    <source>
        <dbReference type="ARBA" id="ARBA00023125"/>
    </source>
</evidence>
<comment type="caution">
    <text evidence="3">The sequence shown here is derived from an EMBL/GenBank/DDBJ whole genome shotgun (WGS) entry which is preliminary data.</text>
</comment>
<dbReference type="Pfam" id="PF01381">
    <property type="entry name" value="HTH_3"/>
    <property type="match status" value="1"/>
</dbReference>
<dbReference type="PANTHER" id="PTHR46558">
    <property type="entry name" value="TRACRIPTIONAL REGULATORY PROTEIN-RELATED-RELATED"/>
    <property type="match status" value="1"/>
</dbReference>
<dbReference type="AlphaFoldDB" id="A0A0R1UKZ8"/>
<dbReference type="PANTHER" id="PTHR46558:SF11">
    <property type="entry name" value="HTH-TYPE TRANSCRIPTIONAL REGULATOR XRE"/>
    <property type="match status" value="1"/>
</dbReference>
<dbReference type="CDD" id="cd00093">
    <property type="entry name" value="HTH_XRE"/>
    <property type="match status" value="1"/>
</dbReference>
<dbReference type="InterPro" id="IPR001387">
    <property type="entry name" value="Cro/C1-type_HTH"/>
</dbReference>
<dbReference type="SMART" id="SM00530">
    <property type="entry name" value="HTH_XRE"/>
    <property type="match status" value="1"/>
</dbReference>
<dbReference type="STRING" id="417373.GCA_001570685_00475"/>
<evidence type="ECO:0000259" key="2">
    <source>
        <dbReference type="PROSITE" id="PS50943"/>
    </source>
</evidence>
<dbReference type="InterPro" id="IPR010982">
    <property type="entry name" value="Lambda_DNA-bd_dom_sf"/>
</dbReference>
<dbReference type="SUPFAM" id="SSF47413">
    <property type="entry name" value="lambda repressor-like DNA-binding domains"/>
    <property type="match status" value="1"/>
</dbReference>
<accession>A0A0R1UKZ8</accession>